<dbReference type="PANTHER" id="PTHR47968:SF18">
    <property type="entry name" value="KINESIN-LIKE PROTEIN KIN-7F"/>
    <property type="match status" value="1"/>
</dbReference>
<feature type="transmembrane region" description="Helical" evidence="10">
    <location>
        <begin position="981"/>
        <end position="1005"/>
    </location>
</feature>
<dbReference type="AlphaFoldDB" id="A0AAD6JCZ4"/>
<feature type="coiled-coil region" evidence="8">
    <location>
        <begin position="355"/>
        <end position="426"/>
    </location>
</feature>
<dbReference type="PROSITE" id="PS50067">
    <property type="entry name" value="KINESIN_MOTOR_2"/>
    <property type="match status" value="1"/>
</dbReference>
<organism evidence="12 13">
    <name type="scientific">Salix udensis</name>
    <dbReference type="NCBI Taxonomy" id="889485"/>
    <lineage>
        <taxon>Eukaryota</taxon>
        <taxon>Viridiplantae</taxon>
        <taxon>Streptophyta</taxon>
        <taxon>Embryophyta</taxon>
        <taxon>Tracheophyta</taxon>
        <taxon>Spermatophyta</taxon>
        <taxon>Magnoliopsida</taxon>
        <taxon>eudicotyledons</taxon>
        <taxon>Gunneridae</taxon>
        <taxon>Pentapetalae</taxon>
        <taxon>rosids</taxon>
        <taxon>fabids</taxon>
        <taxon>Malpighiales</taxon>
        <taxon>Salicaceae</taxon>
        <taxon>Saliceae</taxon>
        <taxon>Salix</taxon>
    </lineage>
</organism>
<evidence type="ECO:0000313" key="12">
    <source>
        <dbReference type="EMBL" id="KAJ6402886.1"/>
    </source>
</evidence>
<evidence type="ECO:0000313" key="13">
    <source>
        <dbReference type="Proteomes" id="UP001162972"/>
    </source>
</evidence>
<protein>
    <recommendedName>
        <fullName evidence="11">Kinesin motor domain-containing protein</fullName>
    </recommendedName>
</protein>
<dbReference type="GO" id="GO:0005524">
    <property type="term" value="F:ATP binding"/>
    <property type="evidence" value="ECO:0007669"/>
    <property type="project" value="UniProtKB-UniRule"/>
</dbReference>
<feature type="binding site" evidence="7">
    <location>
        <begin position="110"/>
        <end position="117"/>
    </location>
    <ligand>
        <name>ATP</name>
        <dbReference type="ChEBI" id="CHEBI:30616"/>
    </ligand>
</feature>
<keyword evidence="10" id="KW-0812">Transmembrane</keyword>
<accession>A0AAD6JCZ4</accession>
<dbReference type="InterPro" id="IPR036961">
    <property type="entry name" value="Kinesin_motor_dom_sf"/>
</dbReference>
<sequence>MGSIGKEELLKMAKMQMASAREEKILVLVRLRPLSDKEILANEVSDWECINDTTILYRNTLREGSTFPSACTFDRVFRGDDTTREVYEAGAKEVALSVVSGMNSSIFAYGQTSSGKTYTMMGITEYTVADIFDYMHRHEERAFVLKFSAIEIYNEAIRDLLSTDDTPLRLLDDPEKGTVVEKATEETLKDWDHLKDLLSVCEAQRRIGETSLNEKSSRSHQILRLTIESSAREFLGKENSTTLSATVNFVDLAGSERASQALSTGTRLKEGCHINRSLLTLGTVIRKLSKGRQGHINYRDSKLTRLLQPALGGNARTAIICTLSPARSHVEQSRNTLLFACCAKEVTTKAQVNVVMSDKALVKHLQKEVARLESELRSPTPASSTCDYVSLLRKRDLQIQKMEKEIKELTKQRDLAQSRVEDLLRMVGNDQKSRKENGISHHHNRQSQDAWEDECSASESSGMGGRHYLNGGVGKFNNASYDDGETGSNDDEEPYLHDNTDNHGLSDDTSPMSIGKKIIRYNSSQSLEDAAEDADDYCKEVQCIEMEETRSRSNFEHHSVSNGENEGALSLSAFRDGAIGQGISTPANGDREGSDVQNGFTYDVLERRLHHVQRTIDALVSPYPDESLRQSAADLSTSRNPNLTRSMSCRENFMSCSSPGFDKAEEIESTPPNGFEKEIYREASRISKENPPTRFRAQSIRTSADEDIPSIHNFVAGLKEMAQEEYKKQLVDAQVQVTDATTDKYEKSSKEIGLDPMHEPLQTPRNWPLEFERQQRAILELWQTCNVSLVHRTYFFLLFQGDPTDSIYMEVELRRLSFLKETFSQGNQGVGGGRTLTLASSIKALHRERGMLSKMMNKRFSEEERNLLYKKWGIGLISKRRRLQLANRIWNSTKDINHVMESAAVVAKLVRFVEQGRALKEMFGLSFTPPASSTKRRNPSQLLHQTFFLFPGSVISIALPGPMDEEEAGESMRRVKHWGTAAVHATILRIALAIVAILMLLFAIFSGFKLAKNSSRYDGDAGLAFCMGTLTMLFACLFLILGIPIIADLFRNLSEQLQEEAGSSKGNRADCIKHSCLVRLFLKLLRG</sequence>
<keyword evidence="13" id="KW-1185">Reference proteome</keyword>
<dbReference type="GO" id="GO:0007018">
    <property type="term" value="P:microtubule-based movement"/>
    <property type="evidence" value="ECO:0007669"/>
    <property type="project" value="InterPro"/>
</dbReference>
<dbReference type="SUPFAM" id="SSF52540">
    <property type="entry name" value="P-loop containing nucleoside triphosphate hydrolases"/>
    <property type="match status" value="1"/>
</dbReference>
<evidence type="ECO:0000259" key="11">
    <source>
        <dbReference type="PROSITE" id="PS50067"/>
    </source>
</evidence>
<dbReference type="Pfam" id="PF11995">
    <property type="entry name" value="DUF3490"/>
    <property type="match status" value="1"/>
</dbReference>
<keyword evidence="10" id="KW-0472">Membrane</keyword>
<dbReference type="InterPro" id="IPR021881">
    <property type="entry name" value="NACK_C"/>
</dbReference>
<keyword evidence="3 7" id="KW-0547">Nucleotide-binding</keyword>
<reference evidence="12 13" key="1">
    <citation type="journal article" date="2023" name="Int. J. Mol. Sci.">
        <title>De Novo Assembly and Annotation of 11 Diverse Shrub Willow (Salix) Genomes Reveals Novel Gene Organization in Sex-Linked Regions.</title>
        <authorList>
            <person name="Hyden B."/>
            <person name="Feng K."/>
            <person name="Yates T.B."/>
            <person name="Jawdy S."/>
            <person name="Cereghino C."/>
            <person name="Smart L.B."/>
            <person name="Muchero W."/>
        </authorList>
    </citation>
    <scope>NUCLEOTIDE SEQUENCE [LARGE SCALE GENOMIC DNA]</scope>
    <source>
        <tissue evidence="12">Shoot tip</tissue>
    </source>
</reference>
<dbReference type="InterPro" id="IPR027640">
    <property type="entry name" value="Kinesin-like_fam"/>
</dbReference>
<evidence type="ECO:0000256" key="3">
    <source>
        <dbReference type="ARBA" id="ARBA00022741"/>
    </source>
</evidence>
<dbReference type="Pfam" id="PF00225">
    <property type="entry name" value="Kinesin"/>
    <property type="match status" value="1"/>
</dbReference>
<feature type="domain" description="Kinesin motor" evidence="11">
    <location>
        <begin position="24"/>
        <end position="346"/>
    </location>
</feature>
<dbReference type="SMART" id="SM00129">
    <property type="entry name" value="KISc"/>
    <property type="match status" value="1"/>
</dbReference>
<dbReference type="FunFam" id="3.40.850.10:FF:000016">
    <property type="entry name" value="Kinesin-like protein"/>
    <property type="match status" value="1"/>
</dbReference>
<dbReference type="PROSITE" id="PS00411">
    <property type="entry name" value="KINESIN_MOTOR_1"/>
    <property type="match status" value="1"/>
</dbReference>
<dbReference type="Proteomes" id="UP001162972">
    <property type="component" value="Chromosome 4"/>
</dbReference>
<keyword evidence="2" id="KW-0493">Microtubule</keyword>
<evidence type="ECO:0000256" key="1">
    <source>
        <dbReference type="ARBA" id="ARBA00007310"/>
    </source>
</evidence>
<evidence type="ECO:0000256" key="7">
    <source>
        <dbReference type="PROSITE-ProRule" id="PRU00283"/>
    </source>
</evidence>
<keyword evidence="4 7" id="KW-0067">ATP-binding</keyword>
<dbReference type="GO" id="GO:0005874">
    <property type="term" value="C:microtubule"/>
    <property type="evidence" value="ECO:0007669"/>
    <property type="project" value="UniProtKB-KW"/>
</dbReference>
<proteinExistence type="inferred from homology"/>
<feature type="transmembrane region" description="Helical" evidence="10">
    <location>
        <begin position="1021"/>
        <end position="1047"/>
    </location>
</feature>
<dbReference type="PRINTS" id="PR00380">
    <property type="entry name" value="KINESINHEAVY"/>
</dbReference>
<dbReference type="GO" id="GO:0003777">
    <property type="term" value="F:microtubule motor activity"/>
    <property type="evidence" value="ECO:0007669"/>
    <property type="project" value="InterPro"/>
</dbReference>
<evidence type="ECO:0000256" key="9">
    <source>
        <dbReference type="SAM" id="MobiDB-lite"/>
    </source>
</evidence>
<evidence type="ECO:0000256" key="2">
    <source>
        <dbReference type="ARBA" id="ARBA00022701"/>
    </source>
</evidence>
<dbReference type="EMBL" id="JAPFFJ010000018">
    <property type="protein sequence ID" value="KAJ6402886.1"/>
    <property type="molecule type" value="Genomic_DNA"/>
</dbReference>
<gene>
    <name evidence="12" type="ORF">OIU84_014900</name>
</gene>
<evidence type="ECO:0000256" key="4">
    <source>
        <dbReference type="ARBA" id="ARBA00022840"/>
    </source>
</evidence>
<evidence type="ECO:0000256" key="10">
    <source>
        <dbReference type="SAM" id="Phobius"/>
    </source>
</evidence>
<evidence type="ECO:0000256" key="6">
    <source>
        <dbReference type="ARBA" id="ARBA00023175"/>
    </source>
</evidence>
<keyword evidence="6 7" id="KW-0505">Motor protein</keyword>
<evidence type="ECO:0000256" key="5">
    <source>
        <dbReference type="ARBA" id="ARBA00023054"/>
    </source>
</evidence>
<comment type="similarity">
    <text evidence="1">Belongs to the TRAFAC class myosin-kinesin ATPase superfamily. Kinesin family. KIN-7 subfamily.</text>
</comment>
<keyword evidence="10" id="KW-1133">Transmembrane helix</keyword>
<feature type="region of interest" description="Disordered" evidence="9">
    <location>
        <begin position="430"/>
        <end position="469"/>
    </location>
</feature>
<dbReference type="PANTHER" id="PTHR47968">
    <property type="entry name" value="CENTROMERE PROTEIN E"/>
    <property type="match status" value="1"/>
</dbReference>
<dbReference type="InterPro" id="IPR001752">
    <property type="entry name" value="Kinesin_motor_dom"/>
</dbReference>
<name>A0AAD6JCZ4_9ROSI</name>
<dbReference type="Gene3D" id="3.40.850.10">
    <property type="entry name" value="Kinesin motor domain"/>
    <property type="match status" value="1"/>
</dbReference>
<evidence type="ECO:0000256" key="8">
    <source>
        <dbReference type="SAM" id="Coils"/>
    </source>
</evidence>
<dbReference type="CDD" id="cd01374">
    <property type="entry name" value="KISc_CENP_E"/>
    <property type="match status" value="1"/>
</dbReference>
<dbReference type="InterPro" id="IPR019821">
    <property type="entry name" value="Kinesin_motor_CS"/>
</dbReference>
<dbReference type="GO" id="GO:0008017">
    <property type="term" value="F:microtubule binding"/>
    <property type="evidence" value="ECO:0007669"/>
    <property type="project" value="InterPro"/>
</dbReference>
<comment type="caution">
    <text evidence="12">The sequence shown here is derived from an EMBL/GenBank/DDBJ whole genome shotgun (WGS) entry which is preliminary data.</text>
</comment>
<dbReference type="InterPro" id="IPR027417">
    <property type="entry name" value="P-loop_NTPase"/>
</dbReference>
<keyword evidence="5 8" id="KW-0175">Coiled coil</keyword>